<name>A0A4V5NL85_9RHOB</name>
<gene>
    <name evidence="1" type="ORF">FAZ78_25770</name>
</gene>
<reference evidence="1 2" key="1">
    <citation type="submission" date="2019-04" db="EMBL/GenBank/DDBJ databases">
        <title>Crypto-aerobic microbial life in anoxic (sulfidic) marine sediments.</title>
        <authorList>
            <person name="Bhattacharya S."/>
            <person name="Roy C."/>
            <person name="Mondal N."/>
            <person name="Sarkar J."/>
            <person name="Mandal S."/>
            <person name="Rameez M.J."/>
            <person name="Ghosh W."/>
        </authorList>
    </citation>
    <scope>NUCLEOTIDE SEQUENCE [LARGE SCALE GENOMIC DNA]</scope>
    <source>
        <strain evidence="1 2">SBBC</strain>
    </source>
</reference>
<dbReference type="EMBL" id="SWAU01000641">
    <property type="protein sequence ID" value="TKA93827.1"/>
    <property type="molecule type" value="Genomic_DNA"/>
</dbReference>
<dbReference type="RefSeq" id="WP_136794893.1">
    <property type="nucleotide sequence ID" value="NZ_SWAU01000641.1"/>
</dbReference>
<comment type="caution">
    <text evidence="1">The sequence shown here is derived from an EMBL/GenBank/DDBJ whole genome shotgun (WGS) entry which is preliminary data.</text>
</comment>
<dbReference type="Proteomes" id="UP000306340">
    <property type="component" value="Unassembled WGS sequence"/>
</dbReference>
<organism evidence="1 2">
    <name type="scientific">Cereibacter changlensis</name>
    <dbReference type="NCBI Taxonomy" id="402884"/>
    <lineage>
        <taxon>Bacteria</taxon>
        <taxon>Pseudomonadati</taxon>
        <taxon>Pseudomonadota</taxon>
        <taxon>Alphaproteobacteria</taxon>
        <taxon>Rhodobacterales</taxon>
        <taxon>Paracoccaceae</taxon>
        <taxon>Cereibacter</taxon>
    </lineage>
</organism>
<protein>
    <submittedName>
        <fullName evidence="1">Uncharacterized protein</fullName>
    </submittedName>
</protein>
<feature type="non-terminal residue" evidence="1">
    <location>
        <position position="103"/>
    </location>
</feature>
<sequence>MAAITPITLAGGIKAQRSEPARTRPACTASPAFTAFNALSNALAEARAAEELRASPAVWDLALGDLDVAAEDAMNDAIEAARIAGDAPIVLASDRRLVFAARF</sequence>
<evidence type="ECO:0000313" key="1">
    <source>
        <dbReference type="EMBL" id="TKA93827.1"/>
    </source>
</evidence>
<accession>A0A4V5NL85</accession>
<evidence type="ECO:0000313" key="2">
    <source>
        <dbReference type="Proteomes" id="UP000306340"/>
    </source>
</evidence>
<proteinExistence type="predicted"/>
<dbReference type="AlphaFoldDB" id="A0A4V5NL85"/>